<name>A0A843AIT8_9CREN</name>
<comment type="caution">
    <text evidence="1">The sequence shown here is derived from an EMBL/GenBank/DDBJ whole genome shotgun (WGS) entry which is preliminary data.</text>
</comment>
<sequence>MNKITLYRDFSISGVKAERMLKEAVLSIALKYGLKTEFTTVLIPGESPEENEVKINEYRISANKISNASGTDEIEDLLLNILSEPYFSKVLSSSIEEGKNLEKGLIHN</sequence>
<dbReference type="EMBL" id="JADEZV010000001">
    <property type="protein sequence ID" value="MBE9390881.1"/>
    <property type="molecule type" value="Genomic_DNA"/>
</dbReference>
<proteinExistence type="predicted"/>
<evidence type="ECO:0000313" key="1">
    <source>
        <dbReference type="EMBL" id="MBE9390881.1"/>
    </source>
</evidence>
<protein>
    <submittedName>
        <fullName evidence="1">Uncharacterized protein</fullName>
    </submittedName>
</protein>
<gene>
    <name evidence="1" type="ORF">IOK49_02140</name>
</gene>
<organism evidence="1 2">
    <name type="scientific">Fervidicoccus fontis</name>
    <dbReference type="NCBI Taxonomy" id="683846"/>
    <lineage>
        <taxon>Archaea</taxon>
        <taxon>Thermoproteota</taxon>
        <taxon>Thermoprotei</taxon>
        <taxon>Fervidicoccales</taxon>
        <taxon>Fervidicoccaceae</taxon>
        <taxon>Fervidicoccus</taxon>
    </lineage>
</organism>
<accession>A0A843AIT8</accession>
<dbReference type="RefSeq" id="WP_193803441.1">
    <property type="nucleotide sequence ID" value="NZ_JADEZV010000001.1"/>
</dbReference>
<dbReference type="AlphaFoldDB" id="A0A843AIT8"/>
<dbReference type="Proteomes" id="UP000652307">
    <property type="component" value="Unassembled WGS sequence"/>
</dbReference>
<reference evidence="1" key="1">
    <citation type="submission" date="2020-10" db="EMBL/GenBank/DDBJ databases">
        <title>Fervidococcus fontis strain 3639Fd - the first crenarchaeon capable of growth on lipids.</title>
        <authorList>
            <person name="Kochetkova T.V."/>
            <person name="Elcheninov A.G."/>
            <person name="Toschakov S.V."/>
            <person name="Kublanov I.V."/>
        </authorList>
    </citation>
    <scope>NUCLEOTIDE SEQUENCE</scope>
    <source>
        <strain evidence="1">3639Fd</strain>
    </source>
</reference>
<evidence type="ECO:0000313" key="2">
    <source>
        <dbReference type="Proteomes" id="UP000652307"/>
    </source>
</evidence>